<protein>
    <recommendedName>
        <fullName evidence="5">Cytochrome c domain-containing protein</fullName>
    </recommendedName>
</protein>
<feature type="chain" id="PRO_5020616744" description="Cytochrome c domain-containing protein" evidence="2">
    <location>
        <begin position="28"/>
        <end position="562"/>
    </location>
</feature>
<feature type="signal peptide" evidence="2">
    <location>
        <begin position="1"/>
        <end position="27"/>
    </location>
</feature>
<evidence type="ECO:0008006" key="5">
    <source>
        <dbReference type="Google" id="ProtNLM"/>
    </source>
</evidence>
<accession>A0A4P2QIK9</accession>
<evidence type="ECO:0000313" key="3">
    <source>
        <dbReference type="EMBL" id="AUX29749.1"/>
    </source>
</evidence>
<name>A0A4P2QIK9_SORCE</name>
<gene>
    <name evidence="3" type="ORF">SOCE836_018420</name>
</gene>
<evidence type="ECO:0000256" key="2">
    <source>
        <dbReference type="SAM" id="SignalP"/>
    </source>
</evidence>
<dbReference type="EMBL" id="CP012672">
    <property type="protein sequence ID" value="AUX29749.1"/>
    <property type="molecule type" value="Genomic_DNA"/>
</dbReference>
<evidence type="ECO:0000313" key="4">
    <source>
        <dbReference type="Proteomes" id="UP000295497"/>
    </source>
</evidence>
<reference evidence="3 4" key="1">
    <citation type="submission" date="2015-09" db="EMBL/GenBank/DDBJ databases">
        <title>Sorangium comparison.</title>
        <authorList>
            <person name="Zaburannyi N."/>
            <person name="Bunk B."/>
            <person name="Overmann J."/>
            <person name="Mueller R."/>
        </authorList>
    </citation>
    <scope>NUCLEOTIDE SEQUENCE [LARGE SCALE GENOMIC DNA]</scope>
    <source>
        <strain evidence="3 4">So ce836</strain>
    </source>
</reference>
<dbReference type="AlphaFoldDB" id="A0A4P2QIK9"/>
<evidence type="ECO:0000256" key="1">
    <source>
        <dbReference type="SAM" id="MobiDB-lite"/>
    </source>
</evidence>
<dbReference type="Proteomes" id="UP000295497">
    <property type="component" value="Chromosome"/>
</dbReference>
<dbReference type="RefSeq" id="WP_129573860.1">
    <property type="nucleotide sequence ID" value="NZ_CP012672.1"/>
</dbReference>
<organism evidence="3 4">
    <name type="scientific">Sorangium cellulosum</name>
    <name type="common">Polyangium cellulosum</name>
    <dbReference type="NCBI Taxonomy" id="56"/>
    <lineage>
        <taxon>Bacteria</taxon>
        <taxon>Pseudomonadati</taxon>
        <taxon>Myxococcota</taxon>
        <taxon>Polyangia</taxon>
        <taxon>Polyangiales</taxon>
        <taxon>Polyangiaceae</taxon>
        <taxon>Sorangium</taxon>
    </lineage>
</organism>
<keyword evidence="2" id="KW-0732">Signal</keyword>
<sequence>MSNATRCRPRTLAGLATLVLAFTGACGSTDDDIEPVVTDGCGEAELSSTWEGIQRVILAGYQCSNATCHGGASAPAGGLDLRPEAAYASLVNVPANAPLPGETGVTLRLYPGEQELSSFYKKIEAATLGVSLPAEFGAPMPPPPTSPVSKEHLEALRLWIRAGAPETGIVQGTERRLGCDLPDDFDANKLPPLAPPPAGEGLQFYSSGWRVPAGSENEVCYATYYDLTTEAGEIPAWAEAPCRPEAGGPEETCLAINENLLHQDPQSHHSIIYSVRAVVEPDDASWGQWTCLGGDLAGAPCDPTMRGVSASQSGADCGPRSACTSPPRDSVACWDYLPSIAMSPELLTPVGGAQEPVSGGPLHEGVYDTLPRRGYIFWNSHGFNLTRKDTTIEHYLNLRFARPESRKFMFQGFGDSRFIFAMDVPPFESREYCAGFTLPRYSRVTDISSHMHQRGVQWRTWEPPQDPECSPDNGCLPNDDPPDYTSTIYSDPVRKEYKTPLALDEEDDASRTFKYCAVFDNGLRDPATVKRCEDGRPCNLVGGYTTDDEMLFFIGHYYIDEP</sequence>
<dbReference type="PROSITE" id="PS51257">
    <property type="entry name" value="PROKAR_LIPOPROTEIN"/>
    <property type="match status" value="1"/>
</dbReference>
<feature type="region of interest" description="Disordered" evidence="1">
    <location>
        <begin position="460"/>
        <end position="489"/>
    </location>
</feature>
<proteinExistence type="predicted"/>